<dbReference type="EMBL" id="JAEUBG010004437">
    <property type="protein sequence ID" value="KAH3681399.1"/>
    <property type="molecule type" value="Genomic_DNA"/>
</dbReference>
<dbReference type="SUPFAM" id="SSF57701">
    <property type="entry name" value="Zn2/Cys6 DNA-binding domain"/>
    <property type="match status" value="1"/>
</dbReference>
<dbReference type="AlphaFoldDB" id="A0A9P8Q214"/>
<comment type="caution">
    <text evidence="3">The sequence shown here is derived from an EMBL/GenBank/DDBJ whole genome shotgun (WGS) entry which is preliminary data.</text>
</comment>
<accession>A0A9P8Q214</accession>
<gene>
    <name evidence="3" type="ORF">WICPIJ_007668</name>
</gene>
<dbReference type="InterPro" id="IPR001138">
    <property type="entry name" value="Zn2Cys6_DnaBD"/>
</dbReference>
<protein>
    <recommendedName>
        <fullName evidence="2">Zn(2)-C6 fungal-type domain-containing protein</fullName>
    </recommendedName>
</protein>
<dbReference type="PROSITE" id="PS50048">
    <property type="entry name" value="ZN2_CY6_FUNGAL_2"/>
    <property type="match status" value="1"/>
</dbReference>
<dbReference type="PANTHER" id="PTHR47657">
    <property type="entry name" value="STEROL REGULATORY ELEMENT-BINDING PROTEIN ECM22"/>
    <property type="match status" value="1"/>
</dbReference>
<dbReference type="CDD" id="cd00067">
    <property type="entry name" value="GAL4"/>
    <property type="match status" value="1"/>
</dbReference>
<evidence type="ECO:0000313" key="4">
    <source>
        <dbReference type="Proteomes" id="UP000774326"/>
    </source>
</evidence>
<keyword evidence="4" id="KW-1185">Reference proteome</keyword>
<dbReference type="InterPro" id="IPR036864">
    <property type="entry name" value="Zn2-C6_fun-type_DNA-bd_sf"/>
</dbReference>
<dbReference type="GO" id="GO:0008270">
    <property type="term" value="F:zinc ion binding"/>
    <property type="evidence" value="ECO:0007669"/>
    <property type="project" value="InterPro"/>
</dbReference>
<feature type="non-terminal residue" evidence="3">
    <location>
        <position position="456"/>
    </location>
</feature>
<dbReference type="InterPro" id="IPR052400">
    <property type="entry name" value="Zn2-C6_fungal_TF"/>
</dbReference>
<dbReference type="GO" id="GO:0000981">
    <property type="term" value="F:DNA-binding transcription factor activity, RNA polymerase II-specific"/>
    <property type="evidence" value="ECO:0007669"/>
    <property type="project" value="InterPro"/>
</dbReference>
<name>A0A9P8Q214_WICPI</name>
<feature type="compositionally biased region" description="Polar residues" evidence="1">
    <location>
        <begin position="13"/>
        <end position="22"/>
    </location>
</feature>
<evidence type="ECO:0000259" key="2">
    <source>
        <dbReference type="PROSITE" id="PS50048"/>
    </source>
</evidence>
<feature type="region of interest" description="Disordered" evidence="1">
    <location>
        <begin position="44"/>
        <end position="73"/>
    </location>
</feature>
<feature type="domain" description="Zn(2)-C6 fungal-type" evidence="2">
    <location>
        <begin position="75"/>
        <end position="108"/>
    </location>
</feature>
<evidence type="ECO:0000256" key="1">
    <source>
        <dbReference type="SAM" id="MobiDB-lite"/>
    </source>
</evidence>
<proteinExistence type="predicted"/>
<dbReference type="Pfam" id="PF00172">
    <property type="entry name" value="Zn_clus"/>
    <property type="match status" value="1"/>
</dbReference>
<evidence type="ECO:0000313" key="3">
    <source>
        <dbReference type="EMBL" id="KAH3681399.1"/>
    </source>
</evidence>
<feature type="compositionally biased region" description="Low complexity" evidence="1">
    <location>
        <begin position="44"/>
        <end position="60"/>
    </location>
</feature>
<reference evidence="3" key="1">
    <citation type="journal article" date="2021" name="Open Biol.">
        <title>Shared evolutionary footprints suggest mitochondrial oxidative damage underlies multiple complex I losses in fungi.</title>
        <authorList>
            <person name="Schikora-Tamarit M.A."/>
            <person name="Marcet-Houben M."/>
            <person name="Nosek J."/>
            <person name="Gabaldon T."/>
        </authorList>
    </citation>
    <scope>NUCLEOTIDE SEQUENCE</scope>
    <source>
        <strain evidence="3">CBS2887</strain>
    </source>
</reference>
<dbReference type="Proteomes" id="UP000774326">
    <property type="component" value="Unassembled WGS sequence"/>
</dbReference>
<dbReference type="PANTHER" id="PTHR47657:SF7">
    <property type="entry name" value="STEROL REGULATORY ELEMENT-BINDING PROTEIN ECM22"/>
    <property type="match status" value="1"/>
</dbReference>
<sequence>MPSTTPALAPDSASGNTESCISTAADPTPKIKIPVLESSTFPTAKTISTSSKASNGSSTSVKPRPLPKKKNSKIGCKRCKDRKIKCDEQLPECRNCRIRSNSENRCSYLSFDEFDVKYFLERKAENQRISELHQQKLASLKSDSSPAESITSTSEKLIQIPLIKHSKPPPYYASQTIAFTEEPLDVLQIRLYLIKLLTESYFKFHDSFRAHLCLTAIWVHKQLSKENATDPKELEALYLVGMKKLHGCLQLLKERVGSLVKYQRRREYKQALFVYSEMVISTYCIQICDLIREGNLRFYYFEGIFNIINEFLKDTKGASPVGNYIAQSSYLYIQQSLYAPNYPPDVLYEIMDVLQGFKTTVKCRDPEDSMVLSDIDRLLVFIQDDLLVFLVDKNQQDPDFVLTYSPQKLYYSLHRFYCLFPSQSCVLPTTTNPLHRAYYSIYYAIARLLDNILPGT</sequence>
<dbReference type="Gene3D" id="4.10.240.10">
    <property type="entry name" value="Zn(2)-C6 fungal-type DNA-binding domain"/>
    <property type="match status" value="1"/>
</dbReference>
<organism evidence="3 4">
    <name type="scientific">Wickerhamomyces pijperi</name>
    <name type="common">Yeast</name>
    <name type="synonym">Pichia pijperi</name>
    <dbReference type="NCBI Taxonomy" id="599730"/>
    <lineage>
        <taxon>Eukaryota</taxon>
        <taxon>Fungi</taxon>
        <taxon>Dikarya</taxon>
        <taxon>Ascomycota</taxon>
        <taxon>Saccharomycotina</taxon>
        <taxon>Saccharomycetes</taxon>
        <taxon>Phaffomycetales</taxon>
        <taxon>Wickerhamomycetaceae</taxon>
        <taxon>Wickerhamomyces</taxon>
    </lineage>
</organism>
<feature type="region of interest" description="Disordered" evidence="1">
    <location>
        <begin position="1"/>
        <end position="25"/>
    </location>
</feature>
<reference evidence="3" key="2">
    <citation type="submission" date="2021-01" db="EMBL/GenBank/DDBJ databases">
        <authorList>
            <person name="Schikora-Tamarit M.A."/>
        </authorList>
    </citation>
    <scope>NUCLEOTIDE SEQUENCE</scope>
    <source>
        <strain evidence="3">CBS2887</strain>
    </source>
</reference>